<reference evidence="2" key="2">
    <citation type="submission" date="2021-04" db="EMBL/GenBank/DDBJ databases">
        <authorList>
            <person name="Podell S."/>
        </authorList>
    </citation>
    <scope>NUCLEOTIDE SEQUENCE</scope>
    <source>
        <strain evidence="2">Hildebrandi</strain>
    </source>
</reference>
<dbReference type="Proteomes" id="UP000693970">
    <property type="component" value="Unassembled WGS sequence"/>
</dbReference>
<reference evidence="2" key="1">
    <citation type="journal article" date="2021" name="Sci. Rep.">
        <title>Diploid genomic architecture of Nitzschia inconspicua, an elite biomass production diatom.</title>
        <authorList>
            <person name="Oliver A."/>
            <person name="Podell S."/>
            <person name="Pinowska A."/>
            <person name="Traller J.C."/>
            <person name="Smith S.R."/>
            <person name="McClure R."/>
            <person name="Beliaev A."/>
            <person name="Bohutskyi P."/>
            <person name="Hill E.A."/>
            <person name="Rabines A."/>
            <person name="Zheng H."/>
            <person name="Allen L.Z."/>
            <person name="Kuo A."/>
            <person name="Grigoriev I.V."/>
            <person name="Allen A.E."/>
            <person name="Hazlebeck D."/>
            <person name="Allen E.E."/>
        </authorList>
    </citation>
    <scope>NUCLEOTIDE SEQUENCE</scope>
    <source>
        <strain evidence="2">Hildebrandi</strain>
    </source>
</reference>
<accession>A0A9K3L9C6</accession>
<keyword evidence="3" id="KW-1185">Reference proteome</keyword>
<feature type="compositionally biased region" description="Low complexity" evidence="1">
    <location>
        <begin position="19"/>
        <end position="28"/>
    </location>
</feature>
<gene>
    <name evidence="2" type="ORF">IV203_014629</name>
</gene>
<comment type="caution">
    <text evidence="2">The sequence shown here is derived from an EMBL/GenBank/DDBJ whole genome shotgun (WGS) entry which is preliminary data.</text>
</comment>
<evidence type="ECO:0000256" key="1">
    <source>
        <dbReference type="SAM" id="MobiDB-lite"/>
    </source>
</evidence>
<dbReference type="AlphaFoldDB" id="A0A9K3L9C6"/>
<proteinExistence type="predicted"/>
<protein>
    <submittedName>
        <fullName evidence="2">RIO1 family protein</fullName>
    </submittedName>
</protein>
<evidence type="ECO:0000313" key="2">
    <source>
        <dbReference type="EMBL" id="KAG7358042.1"/>
    </source>
</evidence>
<organism evidence="2 3">
    <name type="scientific">Nitzschia inconspicua</name>
    <dbReference type="NCBI Taxonomy" id="303405"/>
    <lineage>
        <taxon>Eukaryota</taxon>
        <taxon>Sar</taxon>
        <taxon>Stramenopiles</taxon>
        <taxon>Ochrophyta</taxon>
        <taxon>Bacillariophyta</taxon>
        <taxon>Bacillariophyceae</taxon>
        <taxon>Bacillariophycidae</taxon>
        <taxon>Bacillariales</taxon>
        <taxon>Bacillariaceae</taxon>
        <taxon>Nitzschia</taxon>
    </lineage>
</organism>
<dbReference type="EMBL" id="JAGRRH010000014">
    <property type="protein sequence ID" value="KAG7358042.1"/>
    <property type="molecule type" value="Genomic_DNA"/>
</dbReference>
<feature type="compositionally biased region" description="Polar residues" evidence="1">
    <location>
        <begin position="1"/>
        <end position="10"/>
    </location>
</feature>
<feature type="region of interest" description="Disordered" evidence="1">
    <location>
        <begin position="1"/>
        <end position="43"/>
    </location>
</feature>
<name>A0A9K3L9C6_9STRA</name>
<evidence type="ECO:0000313" key="3">
    <source>
        <dbReference type="Proteomes" id="UP000693970"/>
    </source>
</evidence>
<sequence>MTSRPMSSLDPNAADAISKRQSNSNSRSSDNDESSKMSLWDFPGRSTSNSGGILVAHRQLRSVLFHPLGLPLLFAFLEKETEDMKYLPQTRKRFDQEQIDTLDGLFQRAVEDARDSTNNDDGGDNEVNKDKTLAGCLTQLIEEQREILSYGALSEVSIKDKKANKTRFLDMILTPAEKKVHAPYTTPLAVLEFGWNADDWWKSFQRGTRYLEQIMRRQKCNCLNFDKPVLLVIVTVDKQRDILSDSIFRIGVFLCEHRRLCLLWHSQTSSLSNASILFGKFLRVTTDFASWRDSSHQSESGYEYLSHNCCKVTTRDNDGEETPVVLRCYDNRAWKTDRNPEVYLSGVVGDVEVIFGDTNFGNQDADTKEPPNPFEELWIRSSQDLLVIAVPYHHGRHYAKSPAEFLPIIDQLQALHKAGFVHGDIRAYNTVFKDDKEGWLIDFDFGGKSNVQTYPKGYMSALTDGRRIGGEGETITEYHDWFALGKLMFSVHYIPPDALSSENSLKIVEMYRLIDRWSFLEEDGFTENEIDALKDFLWQFRTTTMKLDLPFRAAVKKSMMESPITEQGVTGSPL</sequence>